<dbReference type="AlphaFoldDB" id="A0A235BU82"/>
<dbReference type="GO" id="GO:0160147">
    <property type="term" value="F:tRNA pseudouridine(38-40) synthase activity"/>
    <property type="evidence" value="ECO:0007669"/>
    <property type="project" value="UniProtKB-EC"/>
</dbReference>
<evidence type="ECO:0000256" key="5">
    <source>
        <dbReference type="PIRSR" id="PIRSR001430-1"/>
    </source>
</evidence>
<gene>
    <name evidence="4" type="primary">truA</name>
    <name evidence="9" type="ORF">CH330_05085</name>
</gene>
<dbReference type="HAMAP" id="MF_00171">
    <property type="entry name" value="TruA"/>
    <property type="match status" value="1"/>
</dbReference>
<proteinExistence type="inferred from homology"/>
<feature type="domain" description="Pseudouridine synthase I TruA alpha/beta" evidence="8">
    <location>
        <begin position="141"/>
        <end position="239"/>
    </location>
</feature>
<dbReference type="PIRSF" id="PIRSF001430">
    <property type="entry name" value="tRNA_psdUrid_synth"/>
    <property type="match status" value="1"/>
</dbReference>
<dbReference type="EC" id="5.4.99.12" evidence="4"/>
<evidence type="ECO:0000256" key="6">
    <source>
        <dbReference type="PIRSR" id="PIRSR001430-2"/>
    </source>
</evidence>
<dbReference type="Gene3D" id="3.30.70.660">
    <property type="entry name" value="Pseudouridine synthase I, catalytic domain, C-terminal subdomain"/>
    <property type="match status" value="1"/>
</dbReference>
<comment type="caution">
    <text evidence="4">Lacks conserved residue(s) required for the propagation of feature annotation.</text>
</comment>
<dbReference type="GO" id="GO:0003723">
    <property type="term" value="F:RNA binding"/>
    <property type="evidence" value="ECO:0007669"/>
    <property type="project" value="InterPro"/>
</dbReference>
<dbReference type="PANTHER" id="PTHR11142">
    <property type="entry name" value="PSEUDOURIDYLATE SYNTHASE"/>
    <property type="match status" value="1"/>
</dbReference>
<dbReference type="Proteomes" id="UP000215559">
    <property type="component" value="Unassembled WGS sequence"/>
</dbReference>
<protein>
    <recommendedName>
        <fullName evidence="4">tRNA pseudouridine synthase A</fullName>
        <ecNumber evidence="4">5.4.99.12</ecNumber>
    </recommendedName>
    <alternativeName>
        <fullName evidence="4">tRNA pseudouridine(38-40) synthase</fullName>
    </alternativeName>
    <alternativeName>
        <fullName evidence="4">tRNA pseudouridylate synthase I</fullName>
    </alternativeName>
    <alternativeName>
        <fullName evidence="4">tRNA-uridine isomerase I</fullName>
    </alternativeName>
</protein>
<keyword evidence="2 4" id="KW-0819">tRNA processing</keyword>
<comment type="catalytic activity">
    <reaction evidence="4 7">
        <text>uridine(38/39/40) in tRNA = pseudouridine(38/39/40) in tRNA</text>
        <dbReference type="Rhea" id="RHEA:22376"/>
        <dbReference type="Rhea" id="RHEA-COMP:10085"/>
        <dbReference type="Rhea" id="RHEA-COMP:10087"/>
        <dbReference type="ChEBI" id="CHEBI:65314"/>
        <dbReference type="ChEBI" id="CHEBI:65315"/>
        <dbReference type="EC" id="5.4.99.12"/>
    </reaction>
</comment>
<reference evidence="9 10" key="1">
    <citation type="submission" date="2017-07" db="EMBL/GenBank/DDBJ databases">
        <title>Recovery of genomes from metagenomes via a dereplication, aggregation, and scoring strategy.</title>
        <authorList>
            <person name="Sieber C.M."/>
            <person name="Probst A.J."/>
            <person name="Sharrar A."/>
            <person name="Thomas B.C."/>
            <person name="Hess M."/>
            <person name="Tringe S.G."/>
            <person name="Banfield J.F."/>
        </authorList>
    </citation>
    <scope>NUCLEOTIDE SEQUENCE [LARGE SCALE GENOMIC DNA]</scope>
    <source>
        <strain evidence="9">JGI_Cruoil_03_51_56</strain>
    </source>
</reference>
<evidence type="ECO:0000256" key="4">
    <source>
        <dbReference type="HAMAP-Rule" id="MF_00171"/>
    </source>
</evidence>
<comment type="similarity">
    <text evidence="1 4 7">Belongs to the tRNA pseudouridine synthase TruA family.</text>
</comment>
<dbReference type="EMBL" id="NOZP01000090">
    <property type="protein sequence ID" value="OYD15609.1"/>
    <property type="molecule type" value="Genomic_DNA"/>
</dbReference>
<evidence type="ECO:0000259" key="8">
    <source>
        <dbReference type="Pfam" id="PF01416"/>
    </source>
</evidence>
<dbReference type="NCBIfam" id="TIGR00071">
    <property type="entry name" value="hisT_truA"/>
    <property type="match status" value="1"/>
</dbReference>
<dbReference type="SUPFAM" id="SSF55120">
    <property type="entry name" value="Pseudouridine synthase"/>
    <property type="match status" value="1"/>
</dbReference>
<keyword evidence="3 4" id="KW-0413">Isomerase</keyword>
<organism evidence="9 10">
    <name type="scientific">candidate division WOR-3 bacterium JGI_Cruoil_03_51_56</name>
    <dbReference type="NCBI Taxonomy" id="1973747"/>
    <lineage>
        <taxon>Bacteria</taxon>
        <taxon>Bacteria division WOR-3</taxon>
    </lineage>
</organism>
<dbReference type="InterPro" id="IPR001406">
    <property type="entry name" value="PsdUridine_synth_TruA"/>
</dbReference>
<dbReference type="InterPro" id="IPR020097">
    <property type="entry name" value="PsdUridine_synth_TruA_a/b_dom"/>
</dbReference>
<evidence type="ECO:0000256" key="3">
    <source>
        <dbReference type="ARBA" id="ARBA00023235"/>
    </source>
</evidence>
<dbReference type="InterPro" id="IPR020095">
    <property type="entry name" value="PsdUridine_synth_TruA_C"/>
</dbReference>
<feature type="domain" description="Pseudouridine synthase I TruA alpha/beta" evidence="8">
    <location>
        <begin position="8"/>
        <end position="104"/>
    </location>
</feature>
<accession>A0A235BU82</accession>
<evidence type="ECO:0000313" key="10">
    <source>
        <dbReference type="Proteomes" id="UP000215559"/>
    </source>
</evidence>
<dbReference type="FunFam" id="3.30.70.580:FF:000001">
    <property type="entry name" value="tRNA pseudouridine synthase A"/>
    <property type="match status" value="1"/>
</dbReference>
<dbReference type="InterPro" id="IPR020094">
    <property type="entry name" value="TruA/RsuA/RluB/E/F_N"/>
</dbReference>
<dbReference type="PANTHER" id="PTHR11142:SF0">
    <property type="entry name" value="TRNA PSEUDOURIDINE SYNTHASE-LIKE 1"/>
    <property type="match status" value="1"/>
</dbReference>
<dbReference type="Pfam" id="PF01416">
    <property type="entry name" value="PseudoU_synth_1"/>
    <property type="match status" value="2"/>
</dbReference>
<name>A0A235BU82_UNCW3</name>
<evidence type="ECO:0000256" key="7">
    <source>
        <dbReference type="RuleBase" id="RU003792"/>
    </source>
</evidence>
<feature type="binding site" evidence="4 6">
    <location>
        <position position="110"/>
    </location>
    <ligand>
        <name>substrate</name>
    </ligand>
</feature>
<evidence type="ECO:0000256" key="2">
    <source>
        <dbReference type="ARBA" id="ARBA00022694"/>
    </source>
</evidence>
<comment type="subunit">
    <text evidence="4">Homodimer.</text>
</comment>
<feature type="active site" description="Nucleophile" evidence="4 5">
    <location>
        <position position="52"/>
    </location>
</feature>
<comment type="function">
    <text evidence="4">Formation of pseudouridine at positions 38, 39 and 40 in the anticodon stem and loop of transfer RNAs.</text>
</comment>
<sequence length="239" mass="27394">MHNIKLTIEFDGAGFFGWQYQPDRKTVQGELQIALEKLVQKPVKAYGCSRTDASVSAHNYVANFYTQSKLGIERFRRALNYHLPKEIYIKSAELVDLLFHARYNAKSKIYTYRIIRGQSPLRHARAWELREAVDARRINKALKLFVGRKDFQPFCLTRNISGICTLFRLELSETEDEISILIQGDRFLYKMVRRIIGAVVTCGTGRITLADIKAALAGEKHRSYRTAPSSGLILDSVQY</sequence>
<evidence type="ECO:0000313" key="9">
    <source>
        <dbReference type="EMBL" id="OYD15609.1"/>
    </source>
</evidence>
<dbReference type="GO" id="GO:0031119">
    <property type="term" value="P:tRNA pseudouridine synthesis"/>
    <property type="evidence" value="ECO:0007669"/>
    <property type="project" value="UniProtKB-UniRule"/>
</dbReference>
<dbReference type="CDD" id="cd02570">
    <property type="entry name" value="PseudoU_synth_EcTruA"/>
    <property type="match status" value="1"/>
</dbReference>
<dbReference type="Gene3D" id="3.30.70.580">
    <property type="entry name" value="Pseudouridine synthase I, catalytic domain, N-terminal subdomain"/>
    <property type="match status" value="1"/>
</dbReference>
<comment type="caution">
    <text evidence="9">The sequence shown here is derived from an EMBL/GenBank/DDBJ whole genome shotgun (WGS) entry which is preliminary data.</text>
</comment>
<evidence type="ECO:0000256" key="1">
    <source>
        <dbReference type="ARBA" id="ARBA00009375"/>
    </source>
</evidence>
<dbReference type="InterPro" id="IPR020103">
    <property type="entry name" value="PsdUridine_synth_cat_dom_sf"/>
</dbReference>